<name>A0A4C1WE04_EUMVA</name>
<organism evidence="2 3">
    <name type="scientific">Eumeta variegata</name>
    <name type="common">Bagworm moth</name>
    <name type="synonym">Eumeta japonica</name>
    <dbReference type="NCBI Taxonomy" id="151549"/>
    <lineage>
        <taxon>Eukaryota</taxon>
        <taxon>Metazoa</taxon>
        <taxon>Ecdysozoa</taxon>
        <taxon>Arthropoda</taxon>
        <taxon>Hexapoda</taxon>
        <taxon>Insecta</taxon>
        <taxon>Pterygota</taxon>
        <taxon>Neoptera</taxon>
        <taxon>Endopterygota</taxon>
        <taxon>Lepidoptera</taxon>
        <taxon>Glossata</taxon>
        <taxon>Ditrysia</taxon>
        <taxon>Tineoidea</taxon>
        <taxon>Psychidae</taxon>
        <taxon>Oiketicinae</taxon>
        <taxon>Eumeta</taxon>
    </lineage>
</organism>
<evidence type="ECO:0000313" key="3">
    <source>
        <dbReference type="Proteomes" id="UP000299102"/>
    </source>
</evidence>
<keyword evidence="3" id="KW-1185">Reference proteome</keyword>
<gene>
    <name evidence="2" type="ORF">EVAR_96393_1</name>
</gene>
<accession>A0A4C1WE04</accession>
<reference evidence="2 3" key="1">
    <citation type="journal article" date="2019" name="Commun. Biol.">
        <title>The bagworm genome reveals a unique fibroin gene that provides high tensile strength.</title>
        <authorList>
            <person name="Kono N."/>
            <person name="Nakamura H."/>
            <person name="Ohtoshi R."/>
            <person name="Tomita M."/>
            <person name="Numata K."/>
            <person name="Arakawa K."/>
        </authorList>
    </citation>
    <scope>NUCLEOTIDE SEQUENCE [LARGE SCALE GENOMIC DNA]</scope>
</reference>
<proteinExistence type="predicted"/>
<feature type="region of interest" description="Disordered" evidence="1">
    <location>
        <begin position="25"/>
        <end position="47"/>
    </location>
</feature>
<comment type="caution">
    <text evidence="2">The sequence shown here is derived from an EMBL/GenBank/DDBJ whole genome shotgun (WGS) entry which is preliminary data.</text>
</comment>
<dbReference type="AlphaFoldDB" id="A0A4C1WE04"/>
<protein>
    <submittedName>
        <fullName evidence="2">Uncharacterized protein</fullName>
    </submittedName>
</protein>
<sequence length="176" mass="18594">MLFTIGVANVTTVCLFSVRLNARAESSPGGRAPKSARRAARSPEEANRRKALKNFEEANNRIKLNQTAALLRRAGALRRTADADAGAHLGGVLQISLGALGTASGVGQLDDPGQTTLAGTVLLKTNTTPTSLLPSEFSGTDDAPAHHRLDIFSVDESNTTTLNDRRALFTIPIGFD</sequence>
<dbReference type="EMBL" id="BGZK01000522">
    <property type="protein sequence ID" value="GBP48355.1"/>
    <property type="molecule type" value="Genomic_DNA"/>
</dbReference>
<evidence type="ECO:0000256" key="1">
    <source>
        <dbReference type="SAM" id="MobiDB-lite"/>
    </source>
</evidence>
<evidence type="ECO:0000313" key="2">
    <source>
        <dbReference type="EMBL" id="GBP48355.1"/>
    </source>
</evidence>
<dbReference type="Proteomes" id="UP000299102">
    <property type="component" value="Unassembled WGS sequence"/>
</dbReference>